<dbReference type="EMBL" id="JBHSOC010000008">
    <property type="protein sequence ID" value="MFC5641034.1"/>
    <property type="molecule type" value="Genomic_DNA"/>
</dbReference>
<feature type="chain" id="PRO_5045378223" description="Calcium-binding protein" evidence="1">
    <location>
        <begin position="20"/>
        <end position="260"/>
    </location>
</feature>
<reference evidence="3" key="1">
    <citation type="journal article" date="2019" name="Int. J. Syst. Evol. Microbiol.">
        <title>The Global Catalogue of Microorganisms (GCM) 10K type strain sequencing project: providing services to taxonomists for standard genome sequencing and annotation.</title>
        <authorList>
            <consortium name="The Broad Institute Genomics Platform"/>
            <consortium name="The Broad Institute Genome Sequencing Center for Infectious Disease"/>
            <person name="Wu L."/>
            <person name="Ma J."/>
        </authorList>
    </citation>
    <scope>NUCLEOTIDE SEQUENCE [LARGE SCALE GENOMIC DNA]</scope>
    <source>
        <strain evidence="3">CGMCC 4.1622</strain>
    </source>
</reference>
<accession>A0ABW0V8C9</accession>
<evidence type="ECO:0000313" key="2">
    <source>
        <dbReference type="EMBL" id="MFC5641034.1"/>
    </source>
</evidence>
<name>A0ABW0V8C9_9ACTN</name>
<evidence type="ECO:0000313" key="3">
    <source>
        <dbReference type="Proteomes" id="UP001596066"/>
    </source>
</evidence>
<evidence type="ECO:0000256" key="1">
    <source>
        <dbReference type="SAM" id="SignalP"/>
    </source>
</evidence>
<feature type="signal peptide" evidence="1">
    <location>
        <begin position="1"/>
        <end position="19"/>
    </location>
</feature>
<dbReference type="Proteomes" id="UP001596066">
    <property type="component" value="Unassembled WGS sequence"/>
</dbReference>
<keyword evidence="1" id="KW-0732">Signal</keyword>
<evidence type="ECO:0008006" key="4">
    <source>
        <dbReference type="Google" id="ProtNLM"/>
    </source>
</evidence>
<organism evidence="2 3">
    <name type="scientific">Kitasatospora cinereorecta</name>
    <dbReference type="NCBI Taxonomy" id="285560"/>
    <lineage>
        <taxon>Bacteria</taxon>
        <taxon>Bacillati</taxon>
        <taxon>Actinomycetota</taxon>
        <taxon>Actinomycetes</taxon>
        <taxon>Kitasatosporales</taxon>
        <taxon>Streptomycetaceae</taxon>
        <taxon>Kitasatospora</taxon>
    </lineage>
</organism>
<dbReference type="RefSeq" id="WP_346141206.1">
    <property type="nucleotide sequence ID" value="NZ_BAAAUA010000003.1"/>
</dbReference>
<sequence length="260" mass="27213">MRKTAVVLGVATVAAGALLVVPQTVPEVSRGDTAVTSVRVNEGRTVELGPAETRSFPIEVTATDNSGIRTVDPIGVWGPNYGVLAVGPMSCTPLNATGTAARCRATVTVDTAGHRLYDDEAGTWFVDLRVRANDGDRYVAKTAGGFSLKRTGRLAEAAMPAHAAIGEQVAVTGRLLRTSWDHDGYLPQQGVPVYLQFRPAGSTQWTTVATAGSDADGRLGAQVTAVGSGDFQWWAAGDKWTGGALSEPLPLTVDRPPAQD</sequence>
<proteinExistence type="predicted"/>
<keyword evidence="3" id="KW-1185">Reference proteome</keyword>
<comment type="caution">
    <text evidence="2">The sequence shown here is derived from an EMBL/GenBank/DDBJ whole genome shotgun (WGS) entry which is preliminary data.</text>
</comment>
<protein>
    <recommendedName>
        <fullName evidence="4">Calcium-binding protein</fullName>
    </recommendedName>
</protein>
<gene>
    <name evidence="2" type="ORF">ACFPZF_06650</name>
</gene>